<keyword evidence="3" id="KW-1185">Reference proteome</keyword>
<dbReference type="Proteomes" id="UP001152747">
    <property type="component" value="Unassembled WGS sequence"/>
</dbReference>
<organism evidence="2 3">
    <name type="scientific">Caenorhabditis angaria</name>
    <dbReference type="NCBI Taxonomy" id="860376"/>
    <lineage>
        <taxon>Eukaryota</taxon>
        <taxon>Metazoa</taxon>
        <taxon>Ecdysozoa</taxon>
        <taxon>Nematoda</taxon>
        <taxon>Chromadorea</taxon>
        <taxon>Rhabditida</taxon>
        <taxon>Rhabditina</taxon>
        <taxon>Rhabditomorpha</taxon>
        <taxon>Rhabditoidea</taxon>
        <taxon>Rhabditidae</taxon>
        <taxon>Peloderinae</taxon>
        <taxon>Caenorhabditis</taxon>
    </lineage>
</organism>
<dbReference type="PANTHER" id="PTHR14374:SF0">
    <property type="entry name" value="TRAFFICKING PROTEIN PARTICLE COMPLEX SUBUNIT 11"/>
    <property type="match status" value="1"/>
</dbReference>
<evidence type="ECO:0000259" key="1">
    <source>
        <dbReference type="Pfam" id="PF11817"/>
    </source>
</evidence>
<sequence length="1079" mass="121234">MDPVEAGDWLAGRPLQLVFISGLDPTNKNHHNIIVNSLRQNRVDKPPLQLRIISGELDLPGKREKQAGEKGILRRDWPTKYLDQIPALIVLFVDLDWNHPSWEEKKLEAESKVASIRSQLQQKNGTTKIALVMLQEKSTNSEDNLAAERAHALCQICSLTPKHLFVLPIHGDIPAYICKLESAFHELAQSFYQQKLKAIRSRNIPNNTPSLHVRQLFKLAFISELRQDTHTALRNYRLAYDQCRDTLEQWDGVDIFEWRSVAGLLNYKMCELCFLHSTALEAVNQMRKHQSIFFQSAPGIYPTLNLASIELLLWKAKQCWHFAQLFDQAVVGGLTALATLNPGTHLDQAASIYSTANTEISALKRNTPVTSPYPTPDPLAPNTVFFGQRPWRVGFDGLATPEIEASAVNAITQRLVINHEGVISLLSAAMSQYKRYNCIRMQKKVMLEMGNVSYANNEIPKALQLWSIVARDAALPYSIRKDIMHRAVWASYAIASVKDFAAGCIQLLCPNYSKLLESNCETAFLDLLASRVPAVPFPKDDVNLMQLQTYQQQWQKVLADRQFFNIQASRIETFLNVYISFLDQHIVEINSKIAIRCEIRSEIEKSIIIDQILVICKAGEFQFDPICLGNQIEVSSLKPAKIGGFLSLKSSGAQQNQIVQVAKVLLEFGQKSTSLMFGQLEFDENSLNRNLPVEDVLGVEVLKITGIKSGVKLAEPARIQCLIGEVAQTRLKLENITKNALKNCRLDFKRNEQKQTEAAAVLFVDQDGIELKSEFSQKICDVWPENGGFLEIDVRFSAQLIGEYDLQLELSYEFEENSEIRKETSNIPINVLAKEPFQIQSQVLNMSGIPMQSILNHCDHILNVQILSADSLIIKSVEFLMADVVGFVDHKNGGAGNELNDEVEKEEIICYSIALRIEAKEDDGETPLGRLAVEWKRNLADSCPVRSVVPLCRIPVIPCPISIHANIKTSPAIVRQPIDICFELCSHHNEAIEITANFDLNDVFMFSGERRITLTVLPGKSRKINVIVMALSAGRLIFPRITLRSPQVADNLLQHALRTLPANIFVLPKSKLNNSIGDN</sequence>
<dbReference type="AlphaFoldDB" id="A0A9P1IIS3"/>
<evidence type="ECO:0000313" key="3">
    <source>
        <dbReference type="Proteomes" id="UP001152747"/>
    </source>
</evidence>
<gene>
    <name evidence="2" type="ORF">CAMP_LOCUS6604</name>
</gene>
<reference evidence="2" key="1">
    <citation type="submission" date="2022-11" db="EMBL/GenBank/DDBJ databases">
        <authorList>
            <person name="Kikuchi T."/>
        </authorList>
    </citation>
    <scope>NUCLEOTIDE SEQUENCE</scope>
    <source>
        <strain evidence="2">PS1010</strain>
    </source>
</reference>
<dbReference type="Pfam" id="PF11817">
    <property type="entry name" value="Foie-gras_1"/>
    <property type="match status" value="1"/>
</dbReference>
<comment type="caution">
    <text evidence="2">The sequence shown here is derived from an EMBL/GenBank/DDBJ whole genome shotgun (WGS) entry which is preliminary data.</text>
</comment>
<dbReference type="GO" id="GO:0005737">
    <property type="term" value="C:cytoplasm"/>
    <property type="evidence" value="ECO:0007669"/>
    <property type="project" value="TreeGrafter"/>
</dbReference>
<dbReference type="InterPro" id="IPR021773">
    <property type="entry name" value="TPC11"/>
</dbReference>
<protein>
    <recommendedName>
        <fullName evidence="1">Trafficking protein particle complex subunit 11 domain-containing protein</fullName>
    </recommendedName>
</protein>
<evidence type="ECO:0000313" key="2">
    <source>
        <dbReference type="EMBL" id="CAI5443967.1"/>
    </source>
</evidence>
<name>A0A9P1IIS3_9PELO</name>
<feature type="domain" description="Trafficking protein particle complex subunit 11" evidence="1">
    <location>
        <begin position="257"/>
        <end position="470"/>
    </location>
</feature>
<dbReference type="OrthoDB" id="6278596at2759"/>
<dbReference type="EMBL" id="CANHGI010000003">
    <property type="protein sequence ID" value="CAI5443967.1"/>
    <property type="molecule type" value="Genomic_DNA"/>
</dbReference>
<dbReference type="PANTHER" id="PTHR14374">
    <property type="entry name" value="FOIE GRAS"/>
    <property type="match status" value="1"/>
</dbReference>
<proteinExistence type="predicted"/>
<accession>A0A9P1IIS3</accession>